<dbReference type="AlphaFoldDB" id="A0A7S0GJQ9"/>
<dbReference type="Pfam" id="PF01459">
    <property type="entry name" value="Porin_3"/>
    <property type="match status" value="1"/>
</dbReference>
<proteinExistence type="predicted"/>
<dbReference type="GO" id="GO:0005741">
    <property type="term" value="C:mitochondrial outer membrane"/>
    <property type="evidence" value="ECO:0007669"/>
    <property type="project" value="InterPro"/>
</dbReference>
<gene>
    <name evidence="1" type="ORF">PINE0816_LOCUS20413</name>
</gene>
<dbReference type="Gene3D" id="2.40.160.10">
    <property type="entry name" value="Porin"/>
    <property type="match status" value="1"/>
</dbReference>
<dbReference type="PANTHER" id="PTHR11743">
    <property type="entry name" value="VOLTAGE-DEPENDENT ANION-SELECTIVE CHANNEL"/>
    <property type="match status" value="1"/>
</dbReference>
<dbReference type="PANTHER" id="PTHR11743:SF70">
    <property type="entry name" value="GH26960P-RELATED"/>
    <property type="match status" value="1"/>
</dbReference>
<reference evidence="1" key="1">
    <citation type="submission" date="2021-01" db="EMBL/GenBank/DDBJ databases">
        <authorList>
            <person name="Corre E."/>
            <person name="Pelletier E."/>
            <person name="Niang G."/>
            <person name="Scheremetjew M."/>
            <person name="Finn R."/>
            <person name="Kale V."/>
            <person name="Holt S."/>
            <person name="Cochrane G."/>
            <person name="Meng A."/>
            <person name="Brown T."/>
            <person name="Cohen L."/>
        </authorList>
    </citation>
    <scope>NUCLEOTIDE SEQUENCE</scope>
    <source>
        <strain evidence="1">CCAP1064/1</strain>
    </source>
</reference>
<dbReference type="InterPro" id="IPR023614">
    <property type="entry name" value="Porin_dom_sf"/>
</dbReference>
<dbReference type="GO" id="GO:0008308">
    <property type="term" value="F:voltage-gated monoatomic anion channel activity"/>
    <property type="evidence" value="ECO:0007669"/>
    <property type="project" value="InterPro"/>
</dbReference>
<sequence length="264" mass="27030">MPIKFKDISKGPSDLLSDDYTSSVTLKCKKGAGPIAVTIETDRSSSGALSSKIGGKLSYKGVSFDKIQFKADGGHVLETSTVPYPDFKLSFKGNKGADLGVDYGKGNLALTSVLDVKDMSKFSTSGCVSLSSGIVLGGDASYSISKSSLSGYNLGASYSSGNMFGSITTASKVSQANLGLLYKVNNELSVATKTTHAADKPFGSFSVGCSYNAAFGIVKAKVADGGVISAAVVTDIAPKVTLTASGTMTGTDSSTFKYGLGIVM</sequence>
<protein>
    <submittedName>
        <fullName evidence="1">Uncharacterized protein</fullName>
    </submittedName>
</protein>
<dbReference type="InterPro" id="IPR001925">
    <property type="entry name" value="Porin_Euk"/>
</dbReference>
<evidence type="ECO:0000313" key="1">
    <source>
        <dbReference type="EMBL" id="CAD8424254.1"/>
    </source>
</evidence>
<accession>A0A7S0GJQ9</accession>
<organism evidence="1">
    <name type="scientific">Proboscia inermis</name>
    <dbReference type="NCBI Taxonomy" id="420281"/>
    <lineage>
        <taxon>Eukaryota</taxon>
        <taxon>Sar</taxon>
        <taxon>Stramenopiles</taxon>
        <taxon>Ochrophyta</taxon>
        <taxon>Bacillariophyta</taxon>
        <taxon>Coscinodiscophyceae</taxon>
        <taxon>Rhizosoleniophycidae</taxon>
        <taxon>Rhizosoleniales</taxon>
        <taxon>Rhizosoleniaceae</taxon>
        <taxon>Proboscia</taxon>
    </lineage>
</organism>
<dbReference type="InterPro" id="IPR027246">
    <property type="entry name" value="Porin_Euk/Tom40"/>
</dbReference>
<name>A0A7S0GJQ9_9STRA</name>
<dbReference type="EMBL" id="HBEL01043827">
    <property type="protein sequence ID" value="CAD8424254.1"/>
    <property type="molecule type" value="Transcribed_RNA"/>
</dbReference>